<evidence type="ECO:0000256" key="2">
    <source>
        <dbReference type="ARBA" id="ARBA00022448"/>
    </source>
</evidence>
<keyword evidence="2 16" id="KW-0813">Transport</keyword>
<evidence type="ECO:0000256" key="16">
    <source>
        <dbReference type="RuleBase" id="RU000679"/>
    </source>
</evidence>
<dbReference type="GO" id="GO:0015280">
    <property type="term" value="F:ligand-gated sodium channel activity"/>
    <property type="evidence" value="ECO:0007669"/>
    <property type="project" value="TreeGrafter"/>
</dbReference>
<dbReference type="Pfam" id="PF00858">
    <property type="entry name" value="ASC"/>
    <property type="match status" value="1"/>
</dbReference>
<protein>
    <submittedName>
        <fullName evidence="18">Acid sensing ion channel subunit family member 5</fullName>
    </submittedName>
</protein>
<dbReference type="OrthoDB" id="6021021at2759"/>
<evidence type="ECO:0000256" key="13">
    <source>
        <dbReference type="ARBA" id="ARBA00034430"/>
    </source>
</evidence>
<dbReference type="PANTHER" id="PTHR11690">
    <property type="entry name" value="AMILORIDE-SENSITIVE SODIUM CHANNEL-RELATED"/>
    <property type="match status" value="1"/>
</dbReference>
<dbReference type="Gene3D" id="1.10.287.820">
    <property type="entry name" value="Acid-sensing ion channel domain"/>
    <property type="match status" value="1"/>
</dbReference>
<comment type="catalytic activity">
    <reaction evidence="15">
        <text>Li(+)(in) = Li(+)(out)</text>
        <dbReference type="Rhea" id="RHEA:78551"/>
        <dbReference type="ChEBI" id="CHEBI:49713"/>
    </reaction>
</comment>
<dbReference type="InterPro" id="IPR001873">
    <property type="entry name" value="ENaC"/>
</dbReference>
<keyword evidence="7" id="KW-0915">Sodium</keyword>
<dbReference type="Gene3D" id="2.60.470.10">
    <property type="entry name" value="Acid-sensing ion channels like domains"/>
    <property type="match status" value="1"/>
</dbReference>
<evidence type="ECO:0000256" key="8">
    <source>
        <dbReference type="ARBA" id="ARBA00023065"/>
    </source>
</evidence>
<evidence type="ECO:0000256" key="4">
    <source>
        <dbReference type="ARBA" id="ARBA00022475"/>
    </source>
</evidence>
<comment type="catalytic activity">
    <reaction evidence="13">
        <text>K(+)(in) = K(+)(out)</text>
        <dbReference type="Rhea" id="RHEA:29463"/>
        <dbReference type="ChEBI" id="CHEBI:29103"/>
    </reaction>
</comment>
<feature type="transmembrane region" description="Helical" evidence="17">
    <location>
        <begin position="76"/>
        <end position="94"/>
    </location>
</feature>
<evidence type="ECO:0000256" key="3">
    <source>
        <dbReference type="ARBA" id="ARBA00022461"/>
    </source>
</evidence>
<sequence>MYLFLPSETTNSVMEQFGKCIGFDARGLLEKMRLYLTRKPLPSLEERKKFDHEFATSTSFHGVHNIVQTRSKIRKVLWMLVVLGSITIVAWQIWNRFTHYFSWPTTTSIVVQYVENIEFPAVTFCNLNRFQAHAVANLSIIFFLWSIVSEVLHAFDIDNKFSQELKDFLQGNQNFSIKEFTRNNGFYLNSSTLLECEFFGQPCYPEDFEHVFTEYGNCFTFNHMDLPARRRVSVSGRGLSLLFDIKQAQFTDDPTFGFLDAGIIYVIHSPKELPRFDGLGLSTPVGMHANAAISQLKTVIQEYPWGECNPNIKLQHHKIYSTYGCLQECKARHIQAKCGCLPFLLPGNGTECDLQKFYSCVSPALYKIELMGLCTMGTHNSTCPVPCEETDYPTTVTYSSFVNEKALQFLSMKLKRSPEYIRENLVYIDIKYHDLNYKLTQQQKALSVSELLADVGGQLGLFCGASMITVVEIVEYVFTNFCWLCIFLLLKAPEMPQWNIPAQNEQTDKKGIQEC</sequence>
<dbReference type="EMBL" id="JAHGAV010000119">
    <property type="protein sequence ID" value="KAG6931527.1"/>
    <property type="molecule type" value="Genomic_DNA"/>
</dbReference>
<comment type="subcellular location">
    <subcellularLocation>
        <location evidence="1">Cell membrane</location>
        <topology evidence="1">Multi-pass membrane protein</topology>
    </subcellularLocation>
</comment>
<keyword evidence="19" id="KW-1185">Reference proteome</keyword>
<dbReference type="AlphaFoldDB" id="A0A8T1SS30"/>
<keyword evidence="11 16" id="KW-0739">Sodium transport</keyword>
<evidence type="ECO:0000256" key="17">
    <source>
        <dbReference type="SAM" id="Phobius"/>
    </source>
</evidence>
<comment type="caution">
    <text evidence="18">The sequence shown here is derived from an EMBL/GenBank/DDBJ whole genome shotgun (WGS) entry which is preliminary data.</text>
</comment>
<keyword evidence="4" id="KW-1003">Cell membrane</keyword>
<evidence type="ECO:0000256" key="6">
    <source>
        <dbReference type="ARBA" id="ARBA00022989"/>
    </source>
</evidence>
<dbReference type="GO" id="GO:0005886">
    <property type="term" value="C:plasma membrane"/>
    <property type="evidence" value="ECO:0007669"/>
    <property type="project" value="UniProtKB-SubCell"/>
</dbReference>
<evidence type="ECO:0000256" key="7">
    <source>
        <dbReference type="ARBA" id="ARBA00023053"/>
    </source>
</evidence>
<comment type="similarity">
    <text evidence="16">Belongs to the amiloride-sensitive sodium channel (TC 1.A.6) family.</text>
</comment>
<evidence type="ECO:0000313" key="18">
    <source>
        <dbReference type="EMBL" id="KAG6931527.1"/>
    </source>
</evidence>
<organism evidence="18 19">
    <name type="scientific">Chelydra serpentina</name>
    <name type="common">Snapping turtle</name>
    <name type="synonym">Testudo serpentina</name>
    <dbReference type="NCBI Taxonomy" id="8475"/>
    <lineage>
        <taxon>Eukaryota</taxon>
        <taxon>Metazoa</taxon>
        <taxon>Chordata</taxon>
        <taxon>Craniata</taxon>
        <taxon>Vertebrata</taxon>
        <taxon>Euteleostomi</taxon>
        <taxon>Archelosauria</taxon>
        <taxon>Testudinata</taxon>
        <taxon>Testudines</taxon>
        <taxon>Cryptodira</taxon>
        <taxon>Durocryptodira</taxon>
        <taxon>Americhelydia</taxon>
        <taxon>Chelydroidea</taxon>
        <taxon>Chelydridae</taxon>
        <taxon>Chelydra</taxon>
    </lineage>
</organism>
<name>A0A8T1SS30_CHESE</name>
<evidence type="ECO:0000256" key="5">
    <source>
        <dbReference type="ARBA" id="ARBA00022692"/>
    </source>
</evidence>
<evidence type="ECO:0000256" key="15">
    <source>
        <dbReference type="ARBA" id="ARBA00044635"/>
    </source>
</evidence>
<evidence type="ECO:0000256" key="11">
    <source>
        <dbReference type="ARBA" id="ARBA00023201"/>
    </source>
</evidence>
<keyword evidence="6 17" id="KW-1133">Transmembrane helix</keyword>
<keyword evidence="12 16" id="KW-0407">Ion channel</keyword>
<evidence type="ECO:0000256" key="9">
    <source>
        <dbReference type="ARBA" id="ARBA00023136"/>
    </source>
</evidence>
<evidence type="ECO:0000256" key="12">
    <source>
        <dbReference type="ARBA" id="ARBA00023303"/>
    </source>
</evidence>
<proteinExistence type="inferred from homology"/>
<comment type="catalytic activity">
    <reaction evidence="14">
        <text>Na(+)(in) = Na(+)(out)</text>
        <dbReference type="Rhea" id="RHEA:34963"/>
        <dbReference type="ChEBI" id="CHEBI:29101"/>
    </reaction>
</comment>
<evidence type="ECO:0000256" key="10">
    <source>
        <dbReference type="ARBA" id="ARBA00023157"/>
    </source>
</evidence>
<accession>A0A8T1SS30</accession>
<reference evidence="18 19" key="1">
    <citation type="journal article" date="2020" name="G3 (Bethesda)">
        <title>Draft Genome of the Common Snapping Turtle, Chelydra serpentina, a Model for Phenotypic Plasticity in Reptiles.</title>
        <authorList>
            <person name="Das D."/>
            <person name="Singh S.K."/>
            <person name="Bierstedt J."/>
            <person name="Erickson A."/>
            <person name="Galli G.L.J."/>
            <person name="Crossley D.A. 2nd"/>
            <person name="Rhen T."/>
        </authorList>
    </citation>
    <scope>NUCLEOTIDE SEQUENCE [LARGE SCALE GENOMIC DNA]</scope>
    <source>
        <strain evidence="18">KW</strain>
    </source>
</reference>
<dbReference type="Proteomes" id="UP000765507">
    <property type="component" value="Unassembled WGS sequence"/>
</dbReference>
<evidence type="ECO:0000313" key="19">
    <source>
        <dbReference type="Proteomes" id="UP000765507"/>
    </source>
</evidence>
<keyword evidence="10" id="KW-1015">Disulfide bond</keyword>
<gene>
    <name evidence="18" type="primary">ASIC5</name>
    <name evidence="18" type="ORF">G0U57_001382</name>
</gene>
<dbReference type="PANTHER" id="PTHR11690:SF286">
    <property type="entry name" value="ACID-SENSING ION CHANNEL 5"/>
    <property type="match status" value="1"/>
</dbReference>
<keyword evidence="9 17" id="KW-0472">Membrane</keyword>
<keyword evidence="3 16" id="KW-0894">Sodium channel</keyword>
<evidence type="ECO:0000256" key="1">
    <source>
        <dbReference type="ARBA" id="ARBA00004651"/>
    </source>
</evidence>
<keyword evidence="5 16" id="KW-0812">Transmembrane</keyword>
<dbReference type="FunFam" id="2.60.470.10:FF:000006">
    <property type="entry name" value="Acid-sensing ion channel 5"/>
    <property type="match status" value="1"/>
</dbReference>
<keyword evidence="8 16" id="KW-0406">Ion transport</keyword>
<evidence type="ECO:0000256" key="14">
    <source>
        <dbReference type="ARBA" id="ARBA00036239"/>
    </source>
</evidence>
<dbReference type="PRINTS" id="PR01078">
    <property type="entry name" value="AMINACHANNEL"/>
</dbReference>